<evidence type="ECO:0000313" key="2">
    <source>
        <dbReference type="EMBL" id="WIW70763.1"/>
    </source>
</evidence>
<sequence length="96" mass="10951">MAIAKDTHDILDVFVIENFSKIANFQENIVVPQGLQDFITVETVDHIRDLNFPRDVRELLENYILVKKLDFLSSVPQASSTSQPSNINQSERVFTS</sequence>
<evidence type="ECO:0000313" key="3">
    <source>
        <dbReference type="Proteomes" id="UP001243623"/>
    </source>
</evidence>
<gene>
    <name evidence="2" type="ORF">P3F81_00060</name>
</gene>
<feature type="region of interest" description="Disordered" evidence="1">
    <location>
        <begin position="76"/>
        <end position="96"/>
    </location>
</feature>
<reference evidence="2" key="1">
    <citation type="submission" date="2023-03" db="EMBL/GenBank/DDBJ databases">
        <title>Selenobaculum gbiensis gen. nov. sp. nov., a new bacterium isolated from the gut microbiota of IBD patient.</title>
        <authorList>
            <person name="Yeo S."/>
            <person name="Park H."/>
            <person name="Huh C.S."/>
        </authorList>
    </citation>
    <scope>NUCLEOTIDE SEQUENCE</scope>
    <source>
        <strain evidence="2">ICN-92133</strain>
    </source>
</reference>
<dbReference type="RefSeq" id="WP_147669356.1">
    <property type="nucleotide sequence ID" value="NZ_CP120678.1"/>
</dbReference>
<dbReference type="Proteomes" id="UP001243623">
    <property type="component" value="Chromosome"/>
</dbReference>
<organism evidence="2 3">
    <name type="scientific">Selenobaculum gibii</name>
    <dbReference type="NCBI Taxonomy" id="3054208"/>
    <lineage>
        <taxon>Bacteria</taxon>
        <taxon>Bacillati</taxon>
        <taxon>Bacillota</taxon>
        <taxon>Negativicutes</taxon>
        <taxon>Selenomonadales</taxon>
        <taxon>Selenomonadaceae</taxon>
        <taxon>Selenobaculum</taxon>
    </lineage>
</organism>
<accession>A0A9Y2AIS6</accession>
<evidence type="ECO:0000256" key="1">
    <source>
        <dbReference type="SAM" id="MobiDB-lite"/>
    </source>
</evidence>
<protein>
    <submittedName>
        <fullName evidence="2">Uncharacterized protein</fullName>
    </submittedName>
</protein>
<dbReference type="KEGG" id="sgbi:P3F81_00060"/>
<dbReference type="EMBL" id="CP120678">
    <property type="protein sequence ID" value="WIW70763.1"/>
    <property type="molecule type" value="Genomic_DNA"/>
</dbReference>
<dbReference type="AlphaFoldDB" id="A0A9Y2AIS6"/>
<name>A0A9Y2AIS6_9FIRM</name>
<keyword evidence="3" id="KW-1185">Reference proteome</keyword>
<proteinExistence type="predicted"/>